<proteinExistence type="predicted"/>
<protein>
    <submittedName>
        <fullName evidence="1">Uncharacterized protein</fullName>
    </submittedName>
</protein>
<evidence type="ECO:0000313" key="2">
    <source>
        <dbReference type="Proteomes" id="UP000474967"/>
    </source>
</evidence>
<name>A0A6L9XXT2_9MICO</name>
<reference evidence="1 2" key="1">
    <citation type="journal article" date="2014" name="J. Microbiol.">
        <title>Diaminobutyricibacter tongyongensis gen. nov., sp. nov. and Homoserinibacter gongjuensis gen. nov., sp. nov. belong to the family Microbacteriaceae.</title>
        <authorList>
            <person name="Kim S.J."/>
            <person name="Ahn J.H."/>
            <person name="Weon H.Y."/>
            <person name="Hamada M."/>
            <person name="Suzuki K."/>
            <person name="Kwon S.W."/>
        </authorList>
    </citation>
    <scope>NUCLEOTIDE SEQUENCE [LARGE SCALE GENOMIC DNA]</scope>
    <source>
        <strain evidence="1 2">NBRC 108724</strain>
    </source>
</reference>
<organism evidence="1 2">
    <name type="scientific">Leifsonia tongyongensis</name>
    <dbReference type="NCBI Taxonomy" id="1268043"/>
    <lineage>
        <taxon>Bacteria</taxon>
        <taxon>Bacillati</taxon>
        <taxon>Actinomycetota</taxon>
        <taxon>Actinomycetes</taxon>
        <taxon>Micrococcales</taxon>
        <taxon>Microbacteriaceae</taxon>
        <taxon>Leifsonia</taxon>
    </lineage>
</organism>
<comment type="caution">
    <text evidence="1">The sequence shown here is derived from an EMBL/GenBank/DDBJ whole genome shotgun (WGS) entry which is preliminary data.</text>
</comment>
<evidence type="ECO:0000313" key="1">
    <source>
        <dbReference type="EMBL" id="NEN05808.1"/>
    </source>
</evidence>
<dbReference type="EMBL" id="JAAGWY010000002">
    <property type="protein sequence ID" value="NEN05808.1"/>
    <property type="molecule type" value="Genomic_DNA"/>
</dbReference>
<accession>A0A6L9XXT2</accession>
<dbReference type="Proteomes" id="UP000474967">
    <property type="component" value="Unassembled WGS sequence"/>
</dbReference>
<dbReference type="AlphaFoldDB" id="A0A6L9XXT2"/>
<keyword evidence="2" id="KW-1185">Reference proteome</keyword>
<sequence>MASFMQRVRHAVYGGGDPANVSDAIRNVGQIGMLGHPADPEPFRGVVAETAELDPDELPWELRDDKPSA</sequence>
<gene>
    <name evidence="1" type="ORF">G3T36_07975</name>
</gene>